<comment type="caution">
    <text evidence="2">The sequence shown here is derived from an EMBL/GenBank/DDBJ whole genome shotgun (WGS) entry which is preliminary data.</text>
</comment>
<keyword evidence="1" id="KW-0812">Transmembrane</keyword>
<accession>A0A8S9YJE6</accession>
<dbReference type="OrthoDB" id="331948at2759"/>
<dbReference type="AlphaFoldDB" id="A0A8S9YJE6"/>
<protein>
    <submittedName>
        <fullName evidence="2">Uncharacterized protein</fullName>
    </submittedName>
</protein>
<name>A0A8S9YJE6_9TREM</name>
<feature type="transmembrane region" description="Helical" evidence="1">
    <location>
        <begin position="133"/>
        <end position="158"/>
    </location>
</feature>
<keyword evidence="1" id="KW-1133">Transmembrane helix</keyword>
<keyword evidence="1" id="KW-0472">Membrane</keyword>
<proteinExistence type="predicted"/>
<reference evidence="2" key="1">
    <citation type="submission" date="2019-07" db="EMBL/GenBank/DDBJ databases">
        <title>Annotation for the trematode Paragonimus miyazaki's.</title>
        <authorList>
            <person name="Choi Y.-J."/>
        </authorList>
    </citation>
    <scope>NUCLEOTIDE SEQUENCE</scope>
    <source>
        <strain evidence="2">Japan</strain>
    </source>
</reference>
<organism evidence="2 3">
    <name type="scientific">Paragonimus skrjabini miyazakii</name>
    <dbReference type="NCBI Taxonomy" id="59628"/>
    <lineage>
        <taxon>Eukaryota</taxon>
        <taxon>Metazoa</taxon>
        <taxon>Spiralia</taxon>
        <taxon>Lophotrochozoa</taxon>
        <taxon>Platyhelminthes</taxon>
        <taxon>Trematoda</taxon>
        <taxon>Digenea</taxon>
        <taxon>Plagiorchiida</taxon>
        <taxon>Troglotremata</taxon>
        <taxon>Troglotrematidae</taxon>
        <taxon>Paragonimus</taxon>
    </lineage>
</organism>
<evidence type="ECO:0000313" key="2">
    <source>
        <dbReference type="EMBL" id="KAF7235977.1"/>
    </source>
</evidence>
<feature type="transmembrane region" description="Helical" evidence="1">
    <location>
        <begin position="48"/>
        <end position="71"/>
    </location>
</feature>
<evidence type="ECO:0000256" key="1">
    <source>
        <dbReference type="SAM" id="Phobius"/>
    </source>
</evidence>
<gene>
    <name evidence="2" type="ORF">EG68_11027</name>
</gene>
<dbReference type="EMBL" id="JTDE01008062">
    <property type="protein sequence ID" value="KAF7235977.1"/>
    <property type="molecule type" value="Genomic_DNA"/>
</dbReference>
<feature type="transmembrane region" description="Helical" evidence="1">
    <location>
        <begin position="14"/>
        <end position="36"/>
    </location>
</feature>
<keyword evidence="3" id="KW-1185">Reference proteome</keyword>
<sequence length="185" mass="20911">MVFQCDPCGILCLVFTYLIVFYADYVVVFQLIRPVLKDSMSAIINTMAFNTVVFLLGFSHLCAVFGDPGWIPLGLYPLERNEVGTVCGFSLLFQSLIWYEFVSLKNTFGRGTRHHACSLVPVSIPFLVLQLRFLLLISTFVVAFSFGIFYFTIGWAAARATVPFGHDDDDESFIVVRTYPPTYVR</sequence>
<evidence type="ECO:0000313" key="3">
    <source>
        <dbReference type="Proteomes" id="UP000822476"/>
    </source>
</evidence>
<dbReference type="Proteomes" id="UP000822476">
    <property type="component" value="Unassembled WGS sequence"/>
</dbReference>